<dbReference type="AlphaFoldDB" id="A0A4Y3QP79"/>
<evidence type="ECO:0008006" key="3">
    <source>
        <dbReference type="Google" id="ProtNLM"/>
    </source>
</evidence>
<dbReference type="OrthoDB" id="4130395at2"/>
<reference evidence="1 2" key="1">
    <citation type="submission" date="2019-06" db="EMBL/GenBank/DDBJ databases">
        <title>Whole genome shotgun sequence of Microbacterium testaceum NBRC 12675.</title>
        <authorList>
            <person name="Hosoyama A."/>
            <person name="Uohara A."/>
            <person name="Ohji S."/>
            <person name="Ichikawa N."/>
        </authorList>
    </citation>
    <scope>NUCLEOTIDE SEQUENCE [LARGE SCALE GENOMIC DNA]</scope>
    <source>
        <strain evidence="1 2">NBRC 12675</strain>
    </source>
</reference>
<dbReference type="GeneID" id="57145570"/>
<protein>
    <recommendedName>
        <fullName evidence="3">Phage tail protein</fullName>
    </recommendedName>
</protein>
<organism evidence="1 2">
    <name type="scientific">Microbacterium testaceum</name>
    <name type="common">Aureobacterium testaceum</name>
    <name type="synonym">Brevibacterium testaceum</name>
    <dbReference type="NCBI Taxonomy" id="2033"/>
    <lineage>
        <taxon>Bacteria</taxon>
        <taxon>Bacillati</taxon>
        <taxon>Actinomycetota</taxon>
        <taxon>Actinomycetes</taxon>
        <taxon>Micrococcales</taxon>
        <taxon>Microbacteriaceae</taxon>
        <taxon>Microbacterium</taxon>
    </lineage>
</organism>
<dbReference type="InterPro" id="IPR058154">
    <property type="entry name" value="Bxb1_TTP-like"/>
</dbReference>
<proteinExistence type="predicted"/>
<dbReference type="RefSeq" id="WP_141378161.1">
    <property type="nucleotide sequence ID" value="NZ_BJML01000011.1"/>
</dbReference>
<dbReference type="EMBL" id="BJML01000011">
    <property type="protein sequence ID" value="GEB46942.1"/>
    <property type="molecule type" value="Genomic_DNA"/>
</dbReference>
<evidence type="ECO:0000313" key="1">
    <source>
        <dbReference type="EMBL" id="GEB46942.1"/>
    </source>
</evidence>
<gene>
    <name evidence="1" type="ORF">MTE01_28870</name>
</gene>
<name>A0A4Y3QP79_MICTE</name>
<comment type="caution">
    <text evidence="1">The sequence shown here is derived from an EMBL/GenBank/DDBJ whole genome shotgun (WGS) entry which is preliminary data.</text>
</comment>
<sequence length="186" mass="20033">MAGNAANTNQWAGADVFIAPVGTAGPTDLTSAWPAAWKPVGLLDGEEGFTEGREEETSERYAWGGILVRRSKSKHKRTIRFVALEDNAITFGLINPGSTRSVTAGVRKSTVKVPVSGVQFAIGFETRDGSRVKRRVILTAEVQEVAEIKESETEPSVFDVTTVLFPAADGTLYTDLETDPEKTTTS</sequence>
<evidence type="ECO:0000313" key="2">
    <source>
        <dbReference type="Proteomes" id="UP000319525"/>
    </source>
</evidence>
<accession>A0A4Y3QP79</accession>
<dbReference type="Proteomes" id="UP000319525">
    <property type="component" value="Unassembled WGS sequence"/>
</dbReference>
<dbReference type="Pfam" id="PF25681">
    <property type="entry name" value="Phage_TTP_17"/>
    <property type="match status" value="1"/>
</dbReference>